<feature type="chain" id="PRO_5040273709" evidence="2">
    <location>
        <begin position="18"/>
        <end position="225"/>
    </location>
</feature>
<feature type="signal peptide" evidence="2">
    <location>
        <begin position="1"/>
        <end position="17"/>
    </location>
</feature>
<protein>
    <submittedName>
        <fullName evidence="3">Uncharacterized protein</fullName>
    </submittedName>
</protein>
<comment type="caution">
    <text evidence="3">The sequence shown here is derived from an EMBL/GenBank/DDBJ whole genome shotgun (WGS) entry which is preliminary data.</text>
</comment>
<dbReference type="EMBL" id="JAKOGI010000409">
    <property type="protein sequence ID" value="KAJ8435506.1"/>
    <property type="molecule type" value="Genomic_DNA"/>
</dbReference>
<gene>
    <name evidence="3" type="ORF">Cgig2_010053</name>
</gene>
<dbReference type="Proteomes" id="UP001153076">
    <property type="component" value="Unassembled WGS sequence"/>
</dbReference>
<keyword evidence="4" id="KW-1185">Reference proteome</keyword>
<accession>A0A9Q1K1M9</accession>
<evidence type="ECO:0000256" key="2">
    <source>
        <dbReference type="SAM" id="SignalP"/>
    </source>
</evidence>
<keyword evidence="1" id="KW-1133">Transmembrane helix</keyword>
<name>A0A9Q1K1M9_9CARY</name>
<keyword evidence="2" id="KW-0732">Signal</keyword>
<evidence type="ECO:0000256" key="1">
    <source>
        <dbReference type="SAM" id="Phobius"/>
    </source>
</evidence>
<reference evidence="3" key="1">
    <citation type="submission" date="2022-04" db="EMBL/GenBank/DDBJ databases">
        <title>Carnegiea gigantea Genome sequencing and assembly v2.</title>
        <authorList>
            <person name="Copetti D."/>
            <person name="Sanderson M.J."/>
            <person name="Burquez A."/>
            <person name="Wojciechowski M.F."/>
        </authorList>
    </citation>
    <scope>NUCLEOTIDE SEQUENCE</scope>
    <source>
        <strain evidence="3">SGP5-SGP5p</strain>
        <tissue evidence="3">Aerial part</tissue>
    </source>
</reference>
<feature type="transmembrane region" description="Helical" evidence="1">
    <location>
        <begin position="142"/>
        <end position="160"/>
    </location>
</feature>
<keyword evidence="1" id="KW-0472">Membrane</keyword>
<dbReference type="AlphaFoldDB" id="A0A9Q1K1M9"/>
<organism evidence="3 4">
    <name type="scientific">Carnegiea gigantea</name>
    <dbReference type="NCBI Taxonomy" id="171969"/>
    <lineage>
        <taxon>Eukaryota</taxon>
        <taxon>Viridiplantae</taxon>
        <taxon>Streptophyta</taxon>
        <taxon>Embryophyta</taxon>
        <taxon>Tracheophyta</taxon>
        <taxon>Spermatophyta</taxon>
        <taxon>Magnoliopsida</taxon>
        <taxon>eudicotyledons</taxon>
        <taxon>Gunneridae</taxon>
        <taxon>Pentapetalae</taxon>
        <taxon>Caryophyllales</taxon>
        <taxon>Cactineae</taxon>
        <taxon>Cactaceae</taxon>
        <taxon>Cactoideae</taxon>
        <taxon>Echinocereeae</taxon>
        <taxon>Carnegiea</taxon>
    </lineage>
</organism>
<evidence type="ECO:0000313" key="3">
    <source>
        <dbReference type="EMBL" id="KAJ8435506.1"/>
    </source>
</evidence>
<evidence type="ECO:0000313" key="4">
    <source>
        <dbReference type="Proteomes" id="UP001153076"/>
    </source>
</evidence>
<proteinExistence type="predicted"/>
<sequence length="225" mass="25308">MLTLLLLLAGMPCFALLKVETTTKKIDDTELTSIVFPVLLPTIQLQQTIPFFPSRFLRASNKILCRPERFREKYSSLSAAFTMLAFYPPTSPIAESAYPHPPPYEERSAQLSSCSLQSWAFMCMPGARVKKQSEVFNVASAYVYHLFLGVVIQFGLTLSIRYPFDSSKKMISDESCKESLRFVRDAVAEPDILTARGNLPGKEDWLIPLMRALANIRLFPAPSTD</sequence>
<keyword evidence="1" id="KW-0812">Transmembrane</keyword>